<dbReference type="CDD" id="cd00087">
    <property type="entry name" value="FReD"/>
    <property type="match status" value="1"/>
</dbReference>
<keyword evidence="1" id="KW-1015">Disulfide bond</keyword>
<dbReference type="PANTHER" id="PTHR19143">
    <property type="entry name" value="FIBRINOGEN/TENASCIN/ANGIOPOEITIN"/>
    <property type="match status" value="1"/>
</dbReference>
<dbReference type="PANTHER" id="PTHR19143:SF458">
    <property type="entry name" value="FIBRINOGEN C-TERMINAL DOMAIN-CONTAINING PROTEIN-RELATED"/>
    <property type="match status" value="1"/>
</dbReference>
<dbReference type="PROSITE" id="PS51406">
    <property type="entry name" value="FIBRINOGEN_C_2"/>
    <property type="match status" value="1"/>
</dbReference>
<feature type="domain" description="Fibrinogen C-terminal" evidence="2">
    <location>
        <begin position="28"/>
        <end position="243"/>
    </location>
</feature>
<dbReference type="InterPro" id="IPR002181">
    <property type="entry name" value="Fibrinogen_a/b/g_C_dom"/>
</dbReference>
<dbReference type="SUPFAM" id="SSF56496">
    <property type="entry name" value="Fibrinogen C-terminal domain-like"/>
    <property type="match status" value="1"/>
</dbReference>
<dbReference type="OrthoDB" id="6047011at2759"/>
<keyword evidence="4" id="KW-1185">Reference proteome</keyword>
<evidence type="ECO:0000256" key="1">
    <source>
        <dbReference type="ARBA" id="ARBA00023157"/>
    </source>
</evidence>
<dbReference type="Pfam" id="PF00147">
    <property type="entry name" value="Fibrinogen_C"/>
    <property type="match status" value="1"/>
</dbReference>
<dbReference type="InterPro" id="IPR050373">
    <property type="entry name" value="Fibrinogen_C-term_domain"/>
</dbReference>
<name>A0A6J8DT17_MYTCO</name>
<dbReference type="PROSITE" id="PS00514">
    <property type="entry name" value="FIBRINOGEN_C_1"/>
    <property type="match status" value="1"/>
</dbReference>
<sequence>MVCQGCCNSTNVCNLNTPCDIAVNHNTSVVNLLPRECEDINSTKSGVHTIYPDSYTPVRVFCVITKTEKWTVIQKRFDGFVDFYRSWDGYKQGFGDPAGEYWLGNEALHKISSSTGHQLSIYTEDFDAKSVYANYSNFLIGDELENYQLTVSGFSASPGVGDSLSENNHKSFSTKDKDNDPHNGLNCAQSEHGAWWYSSCGYSSLNGPYKAGSSINEKSAFWYYWKNNFYSLKRVTIMIKRIRKID</sequence>
<evidence type="ECO:0000313" key="3">
    <source>
        <dbReference type="EMBL" id="CAC5409960.1"/>
    </source>
</evidence>
<dbReference type="InterPro" id="IPR020837">
    <property type="entry name" value="Fibrinogen_CS"/>
</dbReference>
<dbReference type="GO" id="GO:0005615">
    <property type="term" value="C:extracellular space"/>
    <property type="evidence" value="ECO:0007669"/>
    <property type="project" value="TreeGrafter"/>
</dbReference>
<dbReference type="InterPro" id="IPR014716">
    <property type="entry name" value="Fibrinogen_a/b/g_C_1"/>
</dbReference>
<evidence type="ECO:0000313" key="4">
    <source>
        <dbReference type="Proteomes" id="UP000507470"/>
    </source>
</evidence>
<protein>
    <recommendedName>
        <fullName evidence="2">Fibrinogen C-terminal domain-containing protein</fullName>
    </recommendedName>
</protein>
<dbReference type="SMART" id="SM00186">
    <property type="entry name" value="FBG"/>
    <property type="match status" value="1"/>
</dbReference>
<proteinExistence type="predicted"/>
<dbReference type="EMBL" id="CACVKT020007653">
    <property type="protein sequence ID" value="CAC5409960.1"/>
    <property type="molecule type" value="Genomic_DNA"/>
</dbReference>
<dbReference type="AlphaFoldDB" id="A0A6J8DT17"/>
<gene>
    <name evidence="3" type="ORF">MCOR_43171</name>
</gene>
<organism evidence="3 4">
    <name type="scientific">Mytilus coruscus</name>
    <name type="common">Sea mussel</name>
    <dbReference type="NCBI Taxonomy" id="42192"/>
    <lineage>
        <taxon>Eukaryota</taxon>
        <taxon>Metazoa</taxon>
        <taxon>Spiralia</taxon>
        <taxon>Lophotrochozoa</taxon>
        <taxon>Mollusca</taxon>
        <taxon>Bivalvia</taxon>
        <taxon>Autobranchia</taxon>
        <taxon>Pteriomorphia</taxon>
        <taxon>Mytilida</taxon>
        <taxon>Mytiloidea</taxon>
        <taxon>Mytilidae</taxon>
        <taxon>Mytilinae</taxon>
        <taxon>Mytilus</taxon>
    </lineage>
</organism>
<accession>A0A6J8DT17</accession>
<dbReference type="Gene3D" id="3.90.215.10">
    <property type="entry name" value="Gamma Fibrinogen, chain A, domain 1"/>
    <property type="match status" value="1"/>
</dbReference>
<reference evidence="3 4" key="1">
    <citation type="submission" date="2020-06" db="EMBL/GenBank/DDBJ databases">
        <authorList>
            <person name="Li R."/>
            <person name="Bekaert M."/>
        </authorList>
    </citation>
    <scope>NUCLEOTIDE SEQUENCE [LARGE SCALE GENOMIC DNA]</scope>
    <source>
        <strain evidence="4">wild</strain>
    </source>
</reference>
<evidence type="ECO:0000259" key="2">
    <source>
        <dbReference type="PROSITE" id="PS51406"/>
    </source>
</evidence>
<dbReference type="InterPro" id="IPR036056">
    <property type="entry name" value="Fibrinogen-like_C"/>
</dbReference>
<dbReference type="Proteomes" id="UP000507470">
    <property type="component" value="Unassembled WGS sequence"/>
</dbReference>